<evidence type="ECO:0000313" key="2">
    <source>
        <dbReference type="Proteomes" id="UP000178935"/>
    </source>
</evidence>
<accession>A0A1G2JKR0</accession>
<comment type="caution">
    <text evidence="1">The sequence shown here is derived from an EMBL/GenBank/DDBJ whole genome shotgun (WGS) entry which is preliminary data.</text>
</comment>
<protein>
    <submittedName>
        <fullName evidence="1">Uncharacterized protein</fullName>
    </submittedName>
</protein>
<name>A0A1G2JKR0_9BACT</name>
<dbReference type="EMBL" id="MHPU01000039">
    <property type="protein sequence ID" value="OGZ87715.1"/>
    <property type="molecule type" value="Genomic_DNA"/>
</dbReference>
<organism evidence="1 2">
    <name type="scientific">Candidatus Staskawiczbacteria bacterium RIFOXYD1_FULL_32_13</name>
    <dbReference type="NCBI Taxonomy" id="1802234"/>
    <lineage>
        <taxon>Bacteria</taxon>
        <taxon>Candidatus Staskawicziibacteriota</taxon>
    </lineage>
</organism>
<gene>
    <name evidence="1" type="ORF">A2561_03425</name>
</gene>
<evidence type="ECO:0000313" key="1">
    <source>
        <dbReference type="EMBL" id="OGZ87715.1"/>
    </source>
</evidence>
<reference evidence="1 2" key="1">
    <citation type="journal article" date="2016" name="Nat. Commun.">
        <title>Thousands of microbial genomes shed light on interconnected biogeochemical processes in an aquifer system.</title>
        <authorList>
            <person name="Anantharaman K."/>
            <person name="Brown C.T."/>
            <person name="Hug L.A."/>
            <person name="Sharon I."/>
            <person name="Castelle C.J."/>
            <person name="Probst A.J."/>
            <person name="Thomas B.C."/>
            <person name="Singh A."/>
            <person name="Wilkins M.J."/>
            <person name="Karaoz U."/>
            <person name="Brodie E.L."/>
            <person name="Williams K.H."/>
            <person name="Hubbard S.S."/>
            <person name="Banfield J.F."/>
        </authorList>
    </citation>
    <scope>NUCLEOTIDE SEQUENCE [LARGE SCALE GENOMIC DNA]</scope>
</reference>
<dbReference type="Proteomes" id="UP000178935">
    <property type="component" value="Unassembled WGS sequence"/>
</dbReference>
<dbReference type="AlphaFoldDB" id="A0A1G2JKR0"/>
<sequence length="77" mass="9099">MADLEFTKKNFRALYWLWKNYLSSAKGMATEVVEGAGRLYSVLIFQIHCEDKNSEFDKPISDRARMLWQQFLAYITI</sequence>
<proteinExistence type="predicted"/>